<name>A0A0G4F807_9ALVE</name>
<feature type="compositionally biased region" description="Low complexity" evidence="1">
    <location>
        <begin position="15"/>
        <end position="38"/>
    </location>
</feature>
<feature type="compositionally biased region" description="Basic and acidic residues" evidence="1">
    <location>
        <begin position="246"/>
        <end position="257"/>
    </location>
</feature>
<feature type="compositionally biased region" description="Polar residues" evidence="1">
    <location>
        <begin position="39"/>
        <end position="66"/>
    </location>
</feature>
<feature type="compositionally biased region" description="Polar residues" evidence="1">
    <location>
        <begin position="361"/>
        <end position="372"/>
    </location>
</feature>
<dbReference type="VEuPathDB" id="CryptoDB:Cvel_15569"/>
<feature type="compositionally biased region" description="Low complexity" evidence="1">
    <location>
        <begin position="205"/>
        <end position="241"/>
    </location>
</feature>
<feature type="region of interest" description="Disordered" evidence="1">
    <location>
        <begin position="1"/>
        <end position="286"/>
    </location>
</feature>
<sequence length="418" mass="41322">MSSRGEPAGEGVEDASSPSATASTFPPATATTAPSPATLKNSTTSVLSHNSQKSVTLTLGNISPANSSQVSEQLEQSQQTHKGKEKEETDGPLDSPGGRGSGSAGGSRVFADDSGRQLSQVSELANSLRFSERLESAGSSQPSLSQPDAAGGGGEGTSTPAQRNGVAGAGVVSRFAASPYRSPGGGGQTAGSPYGAETALTPVLAPVGGEAAPGSPSSASAASPAASSFFTGPSPKASGAGAEEEAALRRLAPEEGGARGGVGSALSSCSPQAAESRRATAERSMSTQCALDFRYTAGGSINPALGYEKKEQEEEQTHRLSVGAAGGAAGGEGTVTSALAGASPAIPLHHPSPSSSAFPSTMQNAETQSSDVEPQADGPDAERQRRVTSQKAARAASRMVSQPSSKNKKAAGPGLSAA</sequence>
<gene>
    <name evidence="2" type="ORF">Cvel_15569</name>
</gene>
<evidence type="ECO:0000256" key="1">
    <source>
        <dbReference type="SAM" id="MobiDB-lite"/>
    </source>
</evidence>
<feature type="compositionally biased region" description="Gly residues" evidence="1">
    <location>
        <begin position="324"/>
        <end position="333"/>
    </location>
</feature>
<feature type="compositionally biased region" description="Polar residues" evidence="1">
    <location>
        <begin position="137"/>
        <end position="146"/>
    </location>
</feature>
<accession>A0A0G4F807</accession>
<dbReference type="AlphaFoldDB" id="A0A0G4F807"/>
<feature type="compositionally biased region" description="Low complexity" evidence="1">
    <location>
        <begin position="67"/>
        <end position="79"/>
    </location>
</feature>
<proteinExistence type="predicted"/>
<organism evidence="2">
    <name type="scientific">Chromera velia CCMP2878</name>
    <dbReference type="NCBI Taxonomy" id="1169474"/>
    <lineage>
        <taxon>Eukaryota</taxon>
        <taxon>Sar</taxon>
        <taxon>Alveolata</taxon>
        <taxon>Colpodellida</taxon>
        <taxon>Chromeraceae</taxon>
        <taxon>Chromera</taxon>
    </lineage>
</organism>
<feature type="compositionally biased region" description="Polar residues" evidence="1">
    <location>
        <begin position="116"/>
        <end position="129"/>
    </location>
</feature>
<evidence type="ECO:0000313" key="2">
    <source>
        <dbReference type="EMBL" id="CEM08395.1"/>
    </source>
</evidence>
<reference evidence="2" key="1">
    <citation type="submission" date="2014-11" db="EMBL/GenBank/DDBJ databases">
        <authorList>
            <person name="Otto D Thomas"/>
            <person name="Naeem Raeece"/>
        </authorList>
    </citation>
    <scope>NUCLEOTIDE SEQUENCE</scope>
</reference>
<feature type="compositionally biased region" description="Basic and acidic residues" evidence="1">
    <location>
        <begin position="307"/>
        <end position="318"/>
    </location>
</feature>
<dbReference type="EMBL" id="CDMZ01000173">
    <property type="protein sequence ID" value="CEM08395.1"/>
    <property type="molecule type" value="Genomic_DNA"/>
</dbReference>
<protein>
    <submittedName>
        <fullName evidence="2">Uncharacterized protein</fullName>
    </submittedName>
</protein>
<feature type="compositionally biased region" description="Low complexity" evidence="1">
    <location>
        <begin position="342"/>
        <end position="360"/>
    </location>
</feature>
<feature type="region of interest" description="Disordered" evidence="1">
    <location>
        <begin position="300"/>
        <end position="418"/>
    </location>
</feature>